<evidence type="ECO:0000313" key="2">
    <source>
        <dbReference type="EMBL" id="KAF5867103.1"/>
    </source>
</evidence>
<protein>
    <submittedName>
        <fullName evidence="2">Uncharacterized protein</fullName>
    </submittedName>
</protein>
<dbReference type="AlphaFoldDB" id="A0A8H6AHM1"/>
<sequence>MITSPNIQKRLHHHHHPQSQPNKPRPPPRPFPFSPVDLTHVTDNQQAIYGCLRSRGWNDSYCSWLPDVDHIQQSRPGWFRAKGWSEEQLRVFRERCERDLPVGVASPVMGTEGDGWGAEFDLQVKLLGEASRRKKVGEEMSGIYAVDVRDIGLGWFFSHPVRVQTVGFRT</sequence>
<feature type="region of interest" description="Disordered" evidence="1">
    <location>
        <begin position="1"/>
        <end position="37"/>
    </location>
</feature>
<dbReference type="EMBL" id="SPNV01000002">
    <property type="protein sequence ID" value="KAF5867103.1"/>
    <property type="molecule type" value="Genomic_DNA"/>
</dbReference>
<gene>
    <name evidence="2" type="ORF">ETB97_004023</name>
</gene>
<feature type="compositionally biased region" description="Pro residues" evidence="1">
    <location>
        <begin position="23"/>
        <end position="33"/>
    </location>
</feature>
<organism evidence="2 3">
    <name type="scientific">Petromyces alliaceus</name>
    <name type="common">Aspergillus alliaceus</name>
    <dbReference type="NCBI Taxonomy" id="209559"/>
    <lineage>
        <taxon>Eukaryota</taxon>
        <taxon>Fungi</taxon>
        <taxon>Dikarya</taxon>
        <taxon>Ascomycota</taxon>
        <taxon>Pezizomycotina</taxon>
        <taxon>Eurotiomycetes</taxon>
        <taxon>Eurotiomycetidae</taxon>
        <taxon>Eurotiales</taxon>
        <taxon>Aspergillaceae</taxon>
        <taxon>Aspergillus</taxon>
        <taxon>Aspergillus subgen. Circumdati</taxon>
    </lineage>
</organism>
<proteinExistence type="predicted"/>
<evidence type="ECO:0000256" key="1">
    <source>
        <dbReference type="SAM" id="MobiDB-lite"/>
    </source>
</evidence>
<evidence type="ECO:0000313" key="3">
    <source>
        <dbReference type="Proteomes" id="UP000541154"/>
    </source>
</evidence>
<reference evidence="2 3" key="1">
    <citation type="submission" date="2019-04" db="EMBL/GenBank/DDBJ databases">
        <title>Aspergillus burnettii sp. nov., novel species from soil in southeast Queensland.</title>
        <authorList>
            <person name="Gilchrist C.L.M."/>
            <person name="Pitt J.I."/>
            <person name="Lange L."/>
            <person name="Lacey H.J."/>
            <person name="Vuong D."/>
            <person name="Midgley D.J."/>
            <person name="Greenfield P."/>
            <person name="Bradbury M."/>
            <person name="Lacey E."/>
            <person name="Busk P.K."/>
            <person name="Pilgaard B."/>
            <person name="Chooi Y.H."/>
            <person name="Piggott A.M."/>
        </authorList>
    </citation>
    <scope>NUCLEOTIDE SEQUENCE [LARGE SCALE GENOMIC DNA]</scope>
    <source>
        <strain evidence="2 3">FRR 5400</strain>
    </source>
</reference>
<keyword evidence="3" id="KW-1185">Reference proteome</keyword>
<accession>A0A8H6AHM1</accession>
<comment type="caution">
    <text evidence="2">The sequence shown here is derived from an EMBL/GenBank/DDBJ whole genome shotgun (WGS) entry which is preliminary data.</text>
</comment>
<dbReference type="Proteomes" id="UP000541154">
    <property type="component" value="Unassembled WGS sequence"/>
</dbReference>
<name>A0A8H6AHM1_PETAA</name>